<keyword evidence="2 6" id="KW-0315">Glutamine amidotransferase</keyword>
<dbReference type="InterPro" id="IPR017926">
    <property type="entry name" value="GATASE"/>
</dbReference>
<dbReference type="PANTHER" id="PTHR43418">
    <property type="entry name" value="MULTIFUNCTIONAL TRYPTOPHAN BIOSYNTHESIS PROTEIN-RELATED"/>
    <property type="match status" value="1"/>
</dbReference>
<dbReference type="KEGG" id="frc:KX01_432"/>
<evidence type="ECO:0000256" key="2">
    <source>
        <dbReference type="ARBA" id="ARBA00022962"/>
    </source>
</evidence>
<dbReference type="InterPro" id="IPR029062">
    <property type="entry name" value="Class_I_gatase-like"/>
</dbReference>
<dbReference type="AlphaFoldDB" id="A0A1J0KRF5"/>
<dbReference type="GO" id="GO:0004049">
    <property type="term" value="F:anthranilate synthase activity"/>
    <property type="evidence" value="ECO:0007669"/>
    <property type="project" value="UniProtKB-EC"/>
</dbReference>
<dbReference type="InterPro" id="IPR050472">
    <property type="entry name" value="Anth_synth/Amidotransfase"/>
</dbReference>
<name>A0A1J0KRF5_9GAMM</name>
<dbReference type="GO" id="GO:0005829">
    <property type="term" value="C:cytosol"/>
    <property type="evidence" value="ECO:0007669"/>
    <property type="project" value="TreeGrafter"/>
</dbReference>
<dbReference type="Gene3D" id="3.40.50.880">
    <property type="match status" value="1"/>
</dbReference>
<dbReference type="PRINTS" id="PR00096">
    <property type="entry name" value="GATASE"/>
</dbReference>
<dbReference type="RefSeq" id="WP_071663421.1">
    <property type="nucleotide sequence ID" value="NZ_CP009654.1"/>
</dbReference>
<feature type="domain" description="Glutamine amidotransferase" evidence="5">
    <location>
        <begin position="6"/>
        <end position="186"/>
    </location>
</feature>
<keyword evidence="7" id="KW-1185">Reference proteome</keyword>
<evidence type="ECO:0000256" key="1">
    <source>
        <dbReference type="ARBA" id="ARBA00012266"/>
    </source>
</evidence>
<evidence type="ECO:0000259" key="5">
    <source>
        <dbReference type="Pfam" id="PF00117"/>
    </source>
</evidence>
<evidence type="ECO:0000256" key="4">
    <source>
        <dbReference type="ARBA" id="ARBA00047683"/>
    </source>
</evidence>
<dbReference type="InterPro" id="IPR006221">
    <property type="entry name" value="TrpG/PapA_dom"/>
</dbReference>
<dbReference type="PRINTS" id="PR00099">
    <property type="entry name" value="CPSGATASE"/>
</dbReference>
<dbReference type="Pfam" id="PF00117">
    <property type="entry name" value="GATase"/>
    <property type="match status" value="1"/>
</dbReference>
<dbReference type="EMBL" id="CP009654">
    <property type="protein sequence ID" value="APC96230.1"/>
    <property type="molecule type" value="Genomic_DNA"/>
</dbReference>
<dbReference type="GO" id="GO:0000162">
    <property type="term" value="P:L-tryptophan biosynthetic process"/>
    <property type="evidence" value="ECO:0007669"/>
    <property type="project" value="TreeGrafter"/>
</dbReference>
<dbReference type="FunFam" id="3.40.50.880:FF:000003">
    <property type="entry name" value="Anthranilate synthase component II"/>
    <property type="match status" value="1"/>
</dbReference>
<sequence>MANIIFIDNFDSFSYNLADEIKALGNKVSVYRNNIDLDYLLKEINNIKDPVVVISPGPGSPSEAGIIIDLIKEIRGKIPVIGICLGHQAIVEAYGGIVSHANEIVHGKVARVKHNSHKIFKGLDSPMSVARYHSLVAIKVPKDLNVIADVNDLVMAVISEEDKVCGFQFHPESIMTTNGTKLLENTINWVLEK</sequence>
<dbReference type="GO" id="GO:0002047">
    <property type="term" value="P:phenazine biosynthetic process"/>
    <property type="evidence" value="ECO:0007669"/>
    <property type="project" value="TreeGrafter"/>
</dbReference>
<dbReference type="CDD" id="cd01743">
    <property type="entry name" value="GATase1_Anthranilate_Synthase"/>
    <property type="match status" value="1"/>
</dbReference>
<gene>
    <name evidence="6" type="ORF">KX01_432</name>
</gene>
<accession>A0A1J0KRF5</accession>
<evidence type="ECO:0000313" key="7">
    <source>
        <dbReference type="Proteomes" id="UP000182521"/>
    </source>
</evidence>
<proteinExistence type="predicted"/>
<dbReference type="SUPFAM" id="SSF52317">
    <property type="entry name" value="Class I glutamine amidotransferase-like"/>
    <property type="match status" value="1"/>
</dbReference>
<dbReference type="OrthoDB" id="9786812at2"/>
<dbReference type="Proteomes" id="UP000182521">
    <property type="component" value="Chromosome"/>
</dbReference>
<dbReference type="STRING" id="1542390.KX01_432"/>
<protein>
    <recommendedName>
        <fullName evidence="1">anthranilate synthase</fullName>
        <ecNumber evidence="1">4.1.3.27</ecNumber>
    </recommendedName>
</protein>
<comment type="catalytic activity">
    <reaction evidence="4">
        <text>chorismate + L-glutamine = anthranilate + pyruvate + L-glutamate + H(+)</text>
        <dbReference type="Rhea" id="RHEA:21732"/>
        <dbReference type="ChEBI" id="CHEBI:15361"/>
        <dbReference type="ChEBI" id="CHEBI:15378"/>
        <dbReference type="ChEBI" id="CHEBI:16567"/>
        <dbReference type="ChEBI" id="CHEBI:29748"/>
        <dbReference type="ChEBI" id="CHEBI:29985"/>
        <dbReference type="ChEBI" id="CHEBI:58359"/>
        <dbReference type="EC" id="4.1.3.27"/>
    </reaction>
</comment>
<dbReference type="PROSITE" id="PS51273">
    <property type="entry name" value="GATASE_TYPE_1"/>
    <property type="match status" value="1"/>
</dbReference>
<keyword evidence="3" id="KW-0456">Lyase</keyword>
<reference evidence="7" key="1">
    <citation type="submission" date="2014-10" db="EMBL/GenBank/DDBJ databases">
        <authorList>
            <person name="Kuske C.R."/>
            <person name="Challacombe J.F."/>
            <person name="Daligault H.E."/>
            <person name="Davenport K.W."/>
            <person name="Johnson S.L."/>
            <person name="Siddaramappa S."/>
            <person name="Petersen J.M."/>
        </authorList>
    </citation>
    <scope>NUCLEOTIDE SEQUENCE [LARGE SCALE GENOMIC DNA]</scope>
    <source>
        <strain evidence="7">CA97-1460</strain>
    </source>
</reference>
<dbReference type="GO" id="GO:0004048">
    <property type="term" value="F:anthranilate phosphoribosyltransferase activity"/>
    <property type="evidence" value="ECO:0007669"/>
    <property type="project" value="TreeGrafter"/>
</dbReference>
<dbReference type="EC" id="4.1.3.27" evidence="1"/>
<evidence type="ECO:0000256" key="3">
    <source>
        <dbReference type="ARBA" id="ARBA00023239"/>
    </source>
</evidence>
<dbReference type="PANTHER" id="PTHR43418:SF2">
    <property type="entry name" value="BIFUNCTIONAL PROTEIN TRPGD"/>
    <property type="match status" value="1"/>
</dbReference>
<organism evidence="6 7">
    <name type="scientific">Francisella frigiditurris</name>
    <dbReference type="NCBI Taxonomy" id="1542390"/>
    <lineage>
        <taxon>Bacteria</taxon>
        <taxon>Pseudomonadati</taxon>
        <taxon>Pseudomonadota</taxon>
        <taxon>Gammaproteobacteria</taxon>
        <taxon>Thiotrichales</taxon>
        <taxon>Francisellaceae</taxon>
        <taxon>Francisella</taxon>
    </lineage>
</organism>
<evidence type="ECO:0000313" key="6">
    <source>
        <dbReference type="EMBL" id="APC96230.1"/>
    </source>
</evidence>
<dbReference type="NCBIfam" id="TIGR00566">
    <property type="entry name" value="trpG_papA"/>
    <property type="match status" value="1"/>
</dbReference>
<keyword evidence="6" id="KW-0808">Transferase</keyword>
<dbReference type="PRINTS" id="PR00097">
    <property type="entry name" value="ANTSNTHASEII"/>
</dbReference>